<organism evidence="3">
    <name type="scientific">Tanacetum cinerariifolium</name>
    <name type="common">Dalmatian daisy</name>
    <name type="synonym">Chrysanthemum cinerariifolium</name>
    <dbReference type="NCBI Taxonomy" id="118510"/>
    <lineage>
        <taxon>Eukaryota</taxon>
        <taxon>Viridiplantae</taxon>
        <taxon>Streptophyta</taxon>
        <taxon>Embryophyta</taxon>
        <taxon>Tracheophyta</taxon>
        <taxon>Spermatophyta</taxon>
        <taxon>Magnoliopsida</taxon>
        <taxon>eudicotyledons</taxon>
        <taxon>Gunneridae</taxon>
        <taxon>Pentapetalae</taxon>
        <taxon>asterids</taxon>
        <taxon>campanulids</taxon>
        <taxon>Asterales</taxon>
        <taxon>Asteraceae</taxon>
        <taxon>Asteroideae</taxon>
        <taxon>Anthemideae</taxon>
        <taxon>Anthemidinae</taxon>
        <taxon>Tanacetum</taxon>
    </lineage>
</organism>
<name>A0A6L2JDC9_TANCI</name>
<keyword evidence="1" id="KW-0862">Zinc</keyword>
<dbReference type="SMART" id="SM00343">
    <property type="entry name" value="ZnF_C2HC"/>
    <property type="match status" value="1"/>
</dbReference>
<keyword evidence="1" id="KW-0479">Metal-binding</keyword>
<sequence>MAIEEYKDLSTLPLDELIGNLKVLEVVLKKDSEASTIKKEKYKSLALKARKVSSDEEDSCSRSDEEYAMAVRYFKIFFRRIGKFVRQPHDDKKSFQKVKEKKKGKEDRRCFKCGDPIHFISDCPKHSFNDQKVKIRRIRACTSQETTKNKVQYVDLGENSSQNHPHIDHHCCYGCGDSLDIIFCHQCTCESCENGAYYGYNYPSKVSIISNPEPCHNQKVDEFPQTLPSFHLTCYSGDENSFAYDSTPNFVDDSPNDFNPPSQPPIDSYEFCRSDAHYGHDCPHETFQCQPLNQNFYEPNHCYNSNSFGFDQPQPPQLSVIHQPPQETSVEILHDRENELSEYINTLSWNRLAFYNYDDDDDEDYTIAITPVLSIEEPVDSLIMKDEHLDTILATESDEVIKSSVEDLIPILNQCEDSSDSNDDSTSIDDDYFSIDNIGYVEASPPDSELVSLEEVEDDILCEKLLNIHLFIAKIESLNDNPTPDRVLKSLSIFSIPVEDSDSFFEKSDTSLSYLDNSLPEFETFSDHTKETSSDNLEEPRVYVPNVLPTHPTLMLDLDFIPFDNSLPEYEIFYFDTEEKNSGSTTIHADISLPDFDHFHFKIEPDPGELTSIVDSRIRENVLSATNVNLSPEDDQSPLFAYVVWFFLPFLTYPVAPPYLLSSRNEDTIFDPGISIYHSFMPGVSHRSGTFMKFNVYPNHLNESSIEILSSTCSPMYQ</sequence>
<reference evidence="3" key="1">
    <citation type="journal article" date="2019" name="Sci. Rep.">
        <title>Draft genome of Tanacetum cinerariifolium, the natural source of mosquito coil.</title>
        <authorList>
            <person name="Yamashiro T."/>
            <person name="Shiraishi A."/>
            <person name="Satake H."/>
            <person name="Nakayama K."/>
        </authorList>
    </citation>
    <scope>NUCLEOTIDE SEQUENCE</scope>
</reference>
<gene>
    <name evidence="3" type="ORF">Tci_006807</name>
</gene>
<dbReference type="EMBL" id="BKCJ010000622">
    <property type="protein sequence ID" value="GEU34829.1"/>
    <property type="molecule type" value="Genomic_DNA"/>
</dbReference>
<dbReference type="PROSITE" id="PS50158">
    <property type="entry name" value="ZF_CCHC"/>
    <property type="match status" value="1"/>
</dbReference>
<proteinExistence type="predicted"/>
<evidence type="ECO:0000259" key="2">
    <source>
        <dbReference type="PROSITE" id="PS50158"/>
    </source>
</evidence>
<accession>A0A6L2JDC9</accession>
<dbReference type="InterPro" id="IPR001878">
    <property type="entry name" value="Znf_CCHC"/>
</dbReference>
<protein>
    <submittedName>
        <fullName evidence="3">Zf-CCHC domain-containing protein/UBN2 domain-containing protein</fullName>
    </submittedName>
</protein>
<dbReference type="GO" id="GO:0003676">
    <property type="term" value="F:nucleic acid binding"/>
    <property type="evidence" value="ECO:0007669"/>
    <property type="project" value="InterPro"/>
</dbReference>
<evidence type="ECO:0000256" key="1">
    <source>
        <dbReference type="PROSITE-ProRule" id="PRU00047"/>
    </source>
</evidence>
<comment type="caution">
    <text evidence="3">The sequence shown here is derived from an EMBL/GenBank/DDBJ whole genome shotgun (WGS) entry which is preliminary data.</text>
</comment>
<dbReference type="AlphaFoldDB" id="A0A6L2JDC9"/>
<keyword evidence="1" id="KW-0863">Zinc-finger</keyword>
<dbReference type="GO" id="GO:0008270">
    <property type="term" value="F:zinc ion binding"/>
    <property type="evidence" value="ECO:0007669"/>
    <property type="project" value="UniProtKB-KW"/>
</dbReference>
<feature type="domain" description="CCHC-type" evidence="2">
    <location>
        <begin position="108"/>
        <end position="125"/>
    </location>
</feature>
<evidence type="ECO:0000313" key="3">
    <source>
        <dbReference type="EMBL" id="GEU34829.1"/>
    </source>
</evidence>